<dbReference type="RefSeq" id="WP_058209165.1">
    <property type="nucleotide sequence ID" value="NZ_LKLP01000017.1"/>
</dbReference>
<dbReference type="PATRIC" id="fig|1360.106.peg.2660"/>
<evidence type="ECO:0000313" key="1">
    <source>
        <dbReference type="EMBL" id="KSU13997.1"/>
    </source>
</evidence>
<comment type="caution">
    <text evidence="1">The sequence shown here is derived from an EMBL/GenBank/DDBJ whole genome shotgun (WGS) entry which is preliminary data.</text>
</comment>
<protein>
    <submittedName>
        <fullName evidence="1">Uncharacterized protein</fullName>
    </submittedName>
</protein>
<evidence type="ECO:0000313" key="2">
    <source>
        <dbReference type="Proteomes" id="UP000054230"/>
    </source>
</evidence>
<organism evidence="1 2">
    <name type="scientific">Lactococcus lactis subsp. lactis</name>
    <name type="common">Streptococcus lactis</name>
    <dbReference type="NCBI Taxonomy" id="1360"/>
    <lineage>
        <taxon>Bacteria</taxon>
        <taxon>Bacillati</taxon>
        <taxon>Bacillota</taxon>
        <taxon>Bacilli</taxon>
        <taxon>Lactobacillales</taxon>
        <taxon>Streptococcaceae</taxon>
        <taxon>Lactococcus</taxon>
    </lineage>
</organism>
<name>A0A0V8DK25_LACLL</name>
<dbReference type="Proteomes" id="UP000054230">
    <property type="component" value="Unassembled WGS sequence"/>
</dbReference>
<dbReference type="AlphaFoldDB" id="A0A0V8DK25"/>
<proteinExistence type="predicted"/>
<sequence length="66" mass="7196">MNLNKFFNTLVNAAILSKAEESLEKHQECLSNAVSDLIKSGAPASEIARAAYINGYAHSVKEQMEV</sequence>
<gene>
    <name evidence="1" type="ORF">LMG8520_0384</name>
</gene>
<reference evidence="2" key="1">
    <citation type="submission" date="2015-10" db="EMBL/GenBank/DDBJ databases">
        <title>Draft Genome Sequences of 11 Lactococcus lactis subspecies cremoris strains.</title>
        <authorList>
            <person name="Wels M."/>
            <person name="Backus L."/>
            <person name="Boekhorst J."/>
            <person name="Dijkstra A."/>
            <person name="Beerthuizen M."/>
            <person name="Kelly W."/>
            <person name="Siezen R."/>
            <person name="Bachmann H."/>
            <person name="Van Hijum S."/>
        </authorList>
    </citation>
    <scope>NUCLEOTIDE SEQUENCE [LARGE SCALE GENOMIC DNA]</scope>
    <source>
        <strain evidence="2">LMG8520</strain>
    </source>
</reference>
<accession>A0A0V8DK25</accession>
<dbReference type="EMBL" id="LKLP01000017">
    <property type="protein sequence ID" value="KSU13997.1"/>
    <property type="molecule type" value="Genomic_DNA"/>
</dbReference>